<name>A0A1E3QLN8_9ASCO</name>
<dbReference type="GO" id="GO:0070058">
    <property type="term" value="P:tRNA gene clustering"/>
    <property type="evidence" value="ECO:0007669"/>
    <property type="project" value="EnsemblFungi"/>
</dbReference>
<keyword evidence="6" id="KW-0963">Cytoplasm</keyword>
<evidence type="ECO:0000256" key="3">
    <source>
        <dbReference type="ARBA" id="ARBA00009471"/>
    </source>
</evidence>
<evidence type="ECO:0000313" key="12">
    <source>
        <dbReference type="EMBL" id="ODQ78603.1"/>
    </source>
</evidence>
<evidence type="ECO:0000256" key="5">
    <source>
        <dbReference type="ARBA" id="ARBA00022454"/>
    </source>
</evidence>
<comment type="subcellular location">
    <subcellularLocation>
        <location evidence="1">Chromosome</location>
    </subcellularLocation>
    <subcellularLocation>
        <location evidence="2">Cytoplasm</location>
    </subcellularLocation>
</comment>
<comment type="similarity">
    <text evidence="3">Belongs to the CND2 (condensin subunit 2) family.</text>
</comment>
<evidence type="ECO:0000256" key="9">
    <source>
        <dbReference type="ARBA" id="ARBA00023067"/>
    </source>
</evidence>
<dbReference type="GeneID" id="30149784"/>
<evidence type="ECO:0000256" key="8">
    <source>
        <dbReference type="ARBA" id="ARBA00022776"/>
    </source>
</evidence>
<dbReference type="PANTHER" id="PTHR13108">
    <property type="entry name" value="CONDENSIN COMPLEX SUBUNIT 2"/>
    <property type="match status" value="1"/>
</dbReference>
<dbReference type="STRING" id="984486.A0A1E3QLN8"/>
<dbReference type="GO" id="GO:0000796">
    <property type="term" value="C:condensin complex"/>
    <property type="evidence" value="ECO:0007669"/>
    <property type="project" value="EnsemblFungi"/>
</dbReference>
<dbReference type="AlphaFoldDB" id="A0A1E3QLN8"/>
<feature type="compositionally biased region" description="Acidic residues" evidence="11">
    <location>
        <begin position="90"/>
        <end position="105"/>
    </location>
</feature>
<proteinExistence type="inferred from homology"/>
<keyword evidence="5" id="KW-0158">Chromosome</keyword>
<dbReference type="GO" id="GO:0005737">
    <property type="term" value="C:cytoplasm"/>
    <property type="evidence" value="ECO:0007669"/>
    <property type="project" value="UniProtKB-SubCell"/>
</dbReference>
<evidence type="ECO:0000256" key="11">
    <source>
        <dbReference type="SAM" id="MobiDB-lite"/>
    </source>
</evidence>
<evidence type="ECO:0000313" key="13">
    <source>
        <dbReference type="Proteomes" id="UP000094336"/>
    </source>
</evidence>
<keyword evidence="13" id="KW-1185">Reference proteome</keyword>
<accession>A0A1E3QLN8</accession>
<dbReference type="PANTHER" id="PTHR13108:SF9">
    <property type="entry name" value="CONDENSIN COMPLEX SUBUNIT 2"/>
    <property type="match status" value="1"/>
</dbReference>
<keyword evidence="9" id="KW-0226">DNA condensation</keyword>
<dbReference type="OrthoDB" id="362021at2759"/>
<keyword evidence="7" id="KW-0132">Cell division</keyword>
<dbReference type="GO" id="GO:0005634">
    <property type="term" value="C:nucleus"/>
    <property type="evidence" value="ECO:0007669"/>
    <property type="project" value="EnsemblFungi"/>
</dbReference>
<organism evidence="12 13">
    <name type="scientific">Babjeviella inositovora NRRL Y-12698</name>
    <dbReference type="NCBI Taxonomy" id="984486"/>
    <lineage>
        <taxon>Eukaryota</taxon>
        <taxon>Fungi</taxon>
        <taxon>Dikarya</taxon>
        <taxon>Ascomycota</taxon>
        <taxon>Saccharomycotina</taxon>
        <taxon>Pichiomycetes</taxon>
        <taxon>Serinales incertae sedis</taxon>
        <taxon>Babjeviella</taxon>
    </lineage>
</organism>
<gene>
    <name evidence="12" type="ORF">BABINDRAFT_39542</name>
</gene>
<dbReference type="GO" id="GO:0007076">
    <property type="term" value="P:mitotic chromosome condensation"/>
    <property type="evidence" value="ECO:0007669"/>
    <property type="project" value="EnsemblFungi"/>
</dbReference>
<keyword evidence="10" id="KW-0131">Cell cycle</keyword>
<dbReference type="PIRSF" id="PIRSF017126">
    <property type="entry name" value="Condensin_H"/>
    <property type="match status" value="1"/>
</dbReference>
<keyword evidence="8" id="KW-0498">Mitosis</keyword>
<evidence type="ECO:0000256" key="2">
    <source>
        <dbReference type="ARBA" id="ARBA00004496"/>
    </source>
</evidence>
<dbReference type="GO" id="GO:0051301">
    <property type="term" value="P:cell division"/>
    <property type="evidence" value="ECO:0007669"/>
    <property type="project" value="UniProtKB-KW"/>
</dbReference>
<evidence type="ECO:0000256" key="6">
    <source>
        <dbReference type="ARBA" id="ARBA00022490"/>
    </source>
</evidence>
<evidence type="ECO:0000256" key="4">
    <source>
        <dbReference type="ARBA" id="ARBA00016065"/>
    </source>
</evidence>
<dbReference type="RefSeq" id="XP_018983931.1">
    <property type="nucleotide sequence ID" value="XM_019131931.1"/>
</dbReference>
<dbReference type="InterPro" id="IPR022816">
    <property type="entry name" value="Condensin_barren_su2"/>
</dbReference>
<reference evidence="13" key="1">
    <citation type="submission" date="2016-05" db="EMBL/GenBank/DDBJ databases">
        <title>Comparative genomics of biotechnologically important yeasts.</title>
        <authorList>
            <consortium name="DOE Joint Genome Institute"/>
            <person name="Riley R."/>
            <person name="Haridas S."/>
            <person name="Wolfe K.H."/>
            <person name="Lopes M.R."/>
            <person name="Hittinger C.T."/>
            <person name="Goker M."/>
            <person name="Salamov A."/>
            <person name="Wisecaver J."/>
            <person name="Long T.M."/>
            <person name="Aerts A.L."/>
            <person name="Barry K."/>
            <person name="Choi C."/>
            <person name="Clum A."/>
            <person name="Coughlan A.Y."/>
            <person name="Deshpande S."/>
            <person name="Douglass A.P."/>
            <person name="Hanson S.J."/>
            <person name="Klenk H.-P."/>
            <person name="Labutti K."/>
            <person name="Lapidus A."/>
            <person name="Lindquist E."/>
            <person name="Lipzen A."/>
            <person name="Meier-Kolthoff J.P."/>
            <person name="Ohm R.A."/>
            <person name="Otillar R.P."/>
            <person name="Pangilinan J."/>
            <person name="Peng Y."/>
            <person name="Rokas A."/>
            <person name="Rosa C.A."/>
            <person name="Scheuner C."/>
            <person name="Sibirny A.A."/>
            <person name="Slot J.C."/>
            <person name="Stielow J.B."/>
            <person name="Sun H."/>
            <person name="Kurtzman C.P."/>
            <person name="Blackwell M."/>
            <person name="Grigoriev I.V."/>
            <person name="Jeffries T.W."/>
        </authorList>
    </citation>
    <scope>NUCLEOTIDE SEQUENCE [LARGE SCALE GENOMIC DNA]</scope>
    <source>
        <strain evidence="13">NRRL Y-12698</strain>
    </source>
</reference>
<evidence type="ECO:0000256" key="1">
    <source>
        <dbReference type="ARBA" id="ARBA00004286"/>
    </source>
</evidence>
<sequence length="625" mass="70076">MENFEEWIKLATDNKINSTNSWNVALIDYFHDLRVLTDGDNNINFQKALATLDGCVKIYLSRVDSVATETGKLLTGLSTKKQHEASEAAPAEEDEEDEEGEEGEDDPKAKKTSRRNLSNAKTLVEFEALRLKVFEKELTIDPLFKKALAEFDEGGAKSLLLNTLAIDSDGRVVFDATTQQMKREDEIDEAEGGEIDEAEVKSEEIALPVDISNLKYFLYNTPAELDTYEVCSQLRALERAAEDPRNAKVLLEEMQGEIDVPVDQDSDNDYQDFDMGFENVSALPADAEKMFDDDSDGNVSRASTGVGKVVPDGTFDEAVDDGVVANIIDHDLMAYFDLSLKNNWRGAEHWRVSAIKNRGRKEPADTPQEGSVEPRKKKEKLVINFLEAVALGLDEDDEEDVLFEIPKLKHMINMTKKEQADMTKEKNILPVDIQFSSVQLTKLGLKPHVNIAVFAKQMRIKPKVSSPEPVADENFFAAAYDHPEVSPEPANDEIEDDFNQDFDMGQAFEDPPDSQPLNALLGRKVRPEYVNYARTAKKVDVKLLKDNIWSALATRKSEEVKEETQFSDVVRDITKFYAPEARKDLSTSFCFICVLHLANEHGLTITNNDELTDMAIQGLESVLIA</sequence>
<evidence type="ECO:0000256" key="7">
    <source>
        <dbReference type="ARBA" id="ARBA00022618"/>
    </source>
</evidence>
<dbReference type="GO" id="GO:0003682">
    <property type="term" value="F:chromatin binding"/>
    <property type="evidence" value="ECO:0007669"/>
    <property type="project" value="EnsemblFungi"/>
</dbReference>
<protein>
    <recommendedName>
        <fullName evidence="4">Condensin complex subunit 2</fullName>
    </recommendedName>
</protein>
<feature type="region of interest" description="Disordered" evidence="11">
    <location>
        <begin position="78"/>
        <end position="114"/>
    </location>
</feature>
<dbReference type="Pfam" id="PF05786">
    <property type="entry name" value="Cnd2"/>
    <property type="match status" value="2"/>
</dbReference>
<dbReference type="Proteomes" id="UP000094336">
    <property type="component" value="Unassembled WGS sequence"/>
</dbReference>
<evidence type="ECO:0000256" key="10">
    <source>
        <dbReference type="ARBA" id="ARBA00023306"/>
    </source>
</evidence>
<dbReference type="EMBL" id="KV454435">
    <property type="protein sequence ID" value="ODQ78603.1"/>
    <property type="molecule type" value="Genomic_DNA"/>
</dbReference>